<accession>A0A2S8BC90</accession>
<dbReference type="Proteomes" id="UP000238296">
    <property type="component" value="Unassembled WGS sequence"/>
</dbReference>
<comment type="caution">
    <text evidence="1">The sequence shown here is derived from an EMBL/GenBank/DDBJ whole genome shotgun (WGS) entry which is preliminary data.</text>
</comment>
<reference evidence="1 2" key="1">
    <citation type="journal article" date="2017" name="Int. J. Syst. Evol. Microbiol.">
        <title>Mycobacterium talmoniae sp. nov., a slowly growing mycobacterium isolated from human respiratory samples.</title>
        <authorList>
            <person name="Davidson R.M."/>
            <person name="DeGroote M.A."/>
            <person name="Marola J.L."/>
            <person name="Buss S."/>
            <person name="Jones V."/>
            <person name="McNeil M.R."/>
            <person name="Freifeld A.G."/>
            <person name="Elaine Epperson L."/>
            <person name="Hasan N.A."/>
            <person name="Jackson M."/>
            <person name="Iwen P.C."/>
            <person name="Salfinger M."/>
            <person name="Strong M."/>
        </authorList>
    </citation>
    <scope>NUCLEOTIDE SEQUENCE [LARGE SCALE GENOMIC DNA]</scope>
    <source>
        <strain evidence="1 2">ATCC BAA-2683</strain>
    </source>
</reference>
<proteinExistence type="predicted"/>
<protein>
    <submittedName>
        <fullName evidence="1">Uncharacterized protein</fullName>
    </submittedName>
</protein>
<dbReference type="EMBL" id="PPEA01000877">
    <property type="protein sequence ID" value="PQM44263.1"/>
    <property type="molecule type" value="Genomic_DNA"/>
</dbReference>
<gene>
    <name evidence="1" type="ORF">C1Y40_05577</name>
</gene>
<sequence>MVANATCPAASCCSFEMKSITSHPEDNTTDRCTACCSRCMVTGLDSVLPEMTLWASEAITVCWRCTRSRSPCGRSWRWRTKLSACGPSSFCQPAGKSAPESGS</sequence>
<evidence type="ECO:0000313" key="1">
    <source>
        <dbReference type="EMBL" id="PQM44263.1"/>
    </source>
</evidence>
<organism evidence="1 2">
    <name type="scientific">Mycobacterium talmoniae</name>
    <dbReference type="NCBI Taxonomy" id="1858794"/>
    <lineage>
        <taxon>Bacteria</taxon>
        <taxon>Bacillati</taxon>
        <taxon>Actinomycetota</taxon>
        <taxon>Actinomycetes</taxon>
        <taxon>Mycobacteriales</taxon>
        <taxon>Mycobacteriaceae</taxon>
        <taxon>Mycobacterium</taxon>
    </lineage>
</organism>
<evidence type="ECO:0000313" key="2">
    <source>
        <dbReference type="Proteomes" id="UP000238296"/>
    </source>
</evidence>
<name>A0A2S8BC90_9MYCO</name>
<dbReference type="AlphaFoldDB" id="A0A2S8BC90"/>